<protein>
    <submittedName>
        <fullName evidence="1">Uncharacterized protein</fullName>
    </submittedName>
</protein>
<evidence type="ECO:0000313" key="2">
    <source>
        <dbReference type="Proteomes" id="UP000039541"/>
    </source>
</evidence>
<dbReference type="AlphaFoldDB" id="A0A655ET56"/>
<evidence type="ECO:0000313" key="1">
    <source>
        <dbReference type="EMBL" id="CNV32326.1"/>
    </source>
</evidence>
<organism evidence="1 2">
    <name type="scientific">Salmonella enterica subsp. enterica serovar Bovismorbificans</name>
    <dbReference type="NCBI Taxonomy" id="58097"/>
    <lineage>
        <taxon>Bacteria</taxon>
        <taxon>Pseudomonadati</taxon>
        <taxon>Pseudomonadota</taxon>
        <taxon>Gammaproteobacteria</taxon>
        <taxon>Enterobacterales</taxon>
        <taxon>Enterobacteriaceae</taxon>
        <taxon>Salmonella</taxon>
    </lineage>
</organism>
<gene>
    <name evidence="1" type="ORF">ERS008202_04982</name>
</gene>
<reference evidence="1 2" key="1">
    <citation type="submission" date="2015-03" db="EMBL/GenBank/DDBJ databases">
        <authorList>
            <consortium name="Pathogen Informatics"/>
        </authorList>
    </citation>
    <scope>NUCLEOTIDE SEQUENCE [LARGE SCALE GENOMIC DNA]</scope>
    <source>
        <strain evidence="1 2">3476</strain>
    </source>
</reference>
<name>A0A655ET56_SALET</name>
<dbReference type="EMBL" id="CQPC01000144">
    <property type="protein sequence ID" value="CNV32326.1"/>
    <property type="molecule type" value="Genomic_DNA"/>
</dbReference>
<sequence length="116" mass="12553">MPPQPALISGRVMDTSWTFFTCVRAYKEPPEAYPAACPCQTEGCVVLEAKPSLLKNWFMSLFTSAETTGATAISAVHNMKSGLILVLPCMFFSVHLQNGIHPGHKTGCVGGPLQKR</sequence>
<dbReference type="Proteomes" id="UP000039541">
    <property type="component" value="Unassembled WGS sequence"/>
</dbReference>
<proteinExistence type="predicted"/>
<accession>A0A655ET56</accession>